<dbReference type="SUPFAM" id="SSF54593">
    <property type="entry name" value="Glyoxalase/Bleomycin resistance protein/Dihydroxybiphenyl dioxygenase"/>
    <property type="match status" value="1"/>
</dbReference>
<dbReference type="InterPro" id="IPR029068">
    <property type="entry name" value="Glyas_Bleomycin-R_OHBP_Dase"/>
</dbReference>
<gene>
    <name evidence="2" type="ORF">ACFFQA_28780</name>
</gene>
<accession>A0ABV6A7P5</accession>
<dbReference type="Gene3D" id="3.10.180.10">
    <property type="entry name" value="2,3-Dihydroxybiphenyl 1,2-Dioxygenase, domain 1"/>
    <property type="match status" value="1"/>
</dbReference>
<dbReference type="RefSeq" id="WP_377859013.1">
    <property type="nucleotide sequence ID" value="NZ_JBHLZU010000026.1"/>
</dbReference>
<evidence type="ECO:0000259" key="1">
    <source>
        <dbReference type="Pfam" id="PF18029"/>
    </source>
</evidence>
<feature type="domain" description="Glyoxalase-like" evidence="1">
    <location>
        <begin position="12"/>
        <end position="123"/>
    </location>
</feature>
<dbReference type="EMBL" id="JBHLZU010000026">
    <property type="protein sequence ID" value="MFB9907949.1"/>
    <property type="molecule type" value="Genomic_DNA"/>
</dbReference>
<dbReference type="PANTHER" id="PTHR35908:SF1">
    <property type="entry name" value="CONSERVED PROTEIN"/>
    <property type="match status" value="1"/>
</dbReference>
<proteinExistence type="predicted"/>
<evidence type="ECO:0000313" key="2">
    <source>
        <dbReference type="EMBL" id="MFB9907949.1"/>
    </source>
</evidence>
<dbReference type="CDD" id="cd06587">
    <property type="entry name" value="VOC"/>
    <property type="match status" value="1"/>
</dbReference>
<protein>
    <submittedName>
        <fullName evidence="2">VOC family protein</fullName>
    </submittedName>
</protein>
<keyword evidence="3" id="KW-1185">Reference proteome</keyword>
<reference evidence="2 3" key="1">
    <citation type="submission" date="2024-09" db="EMBL/GenBank/DDBJ databases">
        <authorList>
            <person name="Sun Q."/>
            <person name="Mori K."/>
        </authorList>
    </citation>
    <scope>NUCLEOTIDE SEQUENCE [LARGE SCALE GENOMIC DNA]</scope>
    <source>
        <strain evidence="2 3">TBRC 7907</strain>
    </source>
</reference>
<name>A0ABV6A7P5_9PSEU</name>
<comment type="caution">
    <text evidence="2">The sequence shown here is derived from an EMBL/GenBank/DDBJ whole genome shotgun (WGS) entry which is preliminary data.</text>
</comment>
<sequence>MSTSDDPVRIQHVTVDCADPYALATFWSRVTGWALDPQDEPGDPEALLHPSNPALPELLFIRVPDGKSVKNRLHLDLVPRHRTRDEQVEWLLGIGAKVLDDQRRPDGKGWVVMTDPEGNEFCVERGAAERASG</sequence>
<evidence type="ECO:0000313" key="3">
    <source>
        <dbReference type="Proteomes" id="UP001589693"/>
    </source>
</evidence>
<dbReference type="Pfam" id="PF18029">
    <property type="entry name" value="Glyoxalase_6"/>
    <property type="match status" value="1"/>
</dbReference>
<dbReference type="Proteomes" id="UP001589693">
    <property type="component" value="Unassembled WGS sequence"/>
</dbReference>
<dbReference type="InterPro" id="IPR041581">
    <property type="entry name" value="Glyoxalase_6"/>
</dbReference>
<organism evidence="2 3">
    <name type="scientific">Allokutzneria oryzae</name>
    <dbReference type="NCBI Taxonomy" id="1378989"/>
    <lineage>
        <taxon>Bacteria</taxon>
        <taxon>Bacillati</taxon>
        <taxon>Actinomycetota</taxon>
        <taxon>Actinomycetes</taxon>
        <taxon>Pseudonocardiales</taxon>
        <taxon>Pseudonocardiaceae</taxon>
        <taxon>Allokutzneria</taxon>
    </lineage>
</organism>
<dbReference type="PANTHER" id="PTHR35908">
    <property type="entry name" value="HYPOTHETICAL FUSION PROTEIN"/>
    <property type="match status" value="1"/>
</dbReference>